<evidence type="ECO:0000313" key="8">
    <source>
        <dbReference type="Proteomes" id="UP000030377"/>
    </source>
</evidence>
<keyword evidence="4" id="KW-0029">Amino-acid transport</keyword>
<dbReference type="PRINTS" id="PR00337">
    <property type="entry name" value="LEUILEVALBP"/>
</dbReference>
<evidence type="ECO:0000256" key="1">
    <source>
        <dbReference type="ARBA" id="ARBA00010062"/>
    </source>
</evidence>
<feature type="chain" id="PRO_5002016645" evidence="5">
    <location>
        <begin position="22"/>
        <end position="379"/>
    </location>
</feature>
<reference evidence="7 8" key="1">
    <citation type="submission" date="2014-09" db="EMBL/GenBank/DDBJ databases">
        <title>Draft genome of Bradyrhizobium japonicum Is-34.</title>
        <authorList>
            <person name="Tsurumaru H."/>
            <person name="Yamakawa T."/>
            <person name="Hashimoto S."/>
            <person name="Okizaki K."/>
            <person name="Kanesaki Y."/>
            <person name="Yoshikawa H."/>
            <person name="Yajima S."/>
        </authorList>
    </citation>
    <scope>NUCLEOTIDE SEQUENCE [LARGE SCALE GENOMIC DNA]</scope>
    <source>
        <strain evidence="7 8">Is-34</strain>
    </source>
</reference>
<evidence type="ECO:0000313" key="7">
    <source>
        <dbReference type="EMBL" id="KGT76381.1"/>
    </source>
</evidence>
<evidence type="ECO:0000256" key="2">
    <source>
        <dbReference type="ARBA" id="ARBA00022448"/>
    </source>
</evidence>
<dbReference type="GO" id="GO:0006865">
    <property type="term" value="P:amino acid transport"/>
    <property type="evidence" value="ECO:0007669"/>
    <property type="project" value="UniProtKB-KW"/>
</dbReference>
<dbReference type="PANTHER" id="PTHR30483">
    <property type="entry name" value="LEUCINE-SPECIFIC-BINDING PROTEIN"/>
    <property type="match status" value="1"/>
</dbReference>
<proteinExistence type="inferred from homology"/>
<sequence>MHKTKLALALLLGLASVPAVAQDIKVGTIFPLSGGAGPDGQTVTNAVKLMVQQINDKGGLLGRKLTVISKDDESTPAVGVSRANEMVAEKADIVIEGWNSPVTLAMQPILARGNILDFTAVSKSDLILSGETNPYAMRINSSNGFDAEVIAKYVAQTMKAKKIAFLTQNDVYGNGFQTAVEAEFKKMNFSGEVIMTEKFAFKDTDFRVQLTNIKGANPDAVIVTSSSNSSGLPALVDQYRQAGIKSTFVGAVGIMLSTVYKVAGDANNGVISADIFFPDLPPFTTQPESVAFVAAYKKAYGVDPDKSAALGAAAVQVWAQAVEQTKSLDRKTVAEAIRGKPVKGTVFGDVQFLPNGQMQPRYVVFEVVDGKSAKLKALQ</sequence>
<dbReference type="PANTHER" id="PTHR30483:SF6">
    <property type="entry name" value="PERIPLASMIC BINDING PROTEIN OF ABC TRANSPORTER FOR NATURAL AMINO ACIDS"/>
    <property type="match status" value="1"/>
</dbReference>
<dbReference type="SUPFAM" id="SSF53822">
    <property type="entry name" value="Periplasmic binding protein-like I"/>
    <property type="match status" value="1"/>
</dbReference>
<dbReference type="Pfam" id="PF13458">
    <property type="entry name" value="Peripla_BP_6"/>
    <property type="match status" value="1"/>
</dbReference>
<keyword evidence="2" id="KW-0813">Transport</keyword>
<evidence type="ECO:0000259" key="6">
    <source>
        <dbReference type="Pfam" id="PF13458"/>
    </source>
</evidence>
<feature type="domain" description="Leucine-binding protein" evidence="6">
    <location>
        <begin position="24"/>
        <end position="370"/>
    </location>
</feature>
<evidence type="ECO:0000256" key="4">
    <source>
        <dbReference type="ARBA" id="ARBA00022970"/>
    </source>
</evidence>
<dbReference type="Proteomes" id="UP000030377">
    <property type="component" value="Unassembled WGS sequence"/>
</dbReference>
<organism evidence="7 8">
    <name type="scientific">Bradyrhizobium japonicum</name>
    <dbReference type="NCBI Taxonomy" id="375"/>
    <lineage>
        <taxon>Bacteria</taxon>
        <taxon>Pseudomonadati</taxon>
        <taxon>Pseudomonadota</taxon>
        <taxon>Alphaproteobacteria</taxon>
        <taxon>Hyphomicrobiales</taxon>
        <taxon>Nitrobacteraceae</taxon>
        <taxon>Bradyrhizobium</taxon>
    </lineage>
</organism>
<comment type="caution">
    <text evidence="7">The sequence shown here is derived from an EMBL/GenBank/DDBJ whole genome shotgun (WGS) entry which is preliminary data.</text>
</comment>
<gene>
    <name evidence="7" type="ORF">MA20_26705</name>
</gene>
<dbReference type="InterPro" id="IPR028082">
    <property type="entry name" value="Peripla_BP_I"/>
</dbReference>
<dbReference type="AlphaFoldDB" id="A0A0A3XT91"/>
<comment type="similarity">
    <text evidence="1">Belongs to the leucine-binding protein family.</text>
</comment>
<keyword evidence="3 5" id="KW-0732">Signal</keyword>
<dbReference type="STRING" id="375.BKD09_RS31115"/>
<dbReference type="EMBL" id="JRPN01000020">
    <property type="protein sequence ID" value="KGT76381.1"/>
    <property type="molecule type" value="Genomic_DNA"/>
</dbReference>
<dbReference type="InterPro" id="IPR051010">
    <property type="entry name" value="BCAA_transport"/>
</dbReference>
<dbReference type="RefSeq" id="WP_041957648.1">
    <property type="nucleotide sequence ID" value="NZ_JAOQNC010000001.1"/>
</dbReference>
<name>A0A0A3XT91_BRAJP</name>
<dbReference type="InterPro" id="IPR000709">
    <property type="entry name" value="Leu_Ile_Val-bd"/>
</dbReference>
<feature type="signal peptide" evidence="5">
    <location>
        <begin position="1"/>
        <end position="21"/>
    </location>
</feature>
<dbReference type="Gene3D" id="3.40.50.2300">
    <property type="match status" value="2"/>
</dbReference>
<accession>A0A0A3XT91</accession>
<evidence type="ECO:0000256" key="5">
    <source>
        <dbReference type="SAM" id="SignalP"/>
    </source>
</evidence>
<evidence type="ECO:0000256" key="3">
    <source>
        <dbReference type="ARBA" id="ARBA00022729"/>
    </source>
</evidence>
<protein>
    <submittedName>
        <fullName evidence="7">ABC transporter</fullName>
    </submittedName>
</protein>
<dbReference type="InterPro" id="IPR028081">
    <property type="entry name" value="Leu-bd"/>
</dbReference>